<dbReference type="InterPro" id="IPR006016">
    <property type="entry name" value="UspA"/>
</dbReference>
<protein>
    <submittedName>
        <fullName evidence="3">Universal stress protein</fullName>
    </submittedName>
</protein>
<evidence type="ECO:0000313" key="4">
    <source>
        <dbReference type="Proteomes" id="UP000675379"/>
    </source>
</evidence>
<comment type="caution">
    <text evidence="3">The sequence shown here is derived from an EMBL/GenBank/DDBJ whole genome shotgun (WGS) entry which is preliminary data.</text>
</comment>
<name>A0A941HQ27_9CLOT</name>
<proteinExistence type="inferred from homology"/>
<organism evidence="3 4">
    <name type="scientific">Proteiniclasticum sediminis</name>
    <dbReference type="NCBI Taxonomy" id="2804028"/>
    <lineage>
        <taxon>Bacteria</taxon>
        <taxon>Bacillati</taxon>
        <taxon>Bacillota</taxon>
        <taxon>Clostridia</taxon>
        <taxon>Eubacteriales</taxon>
        <taxon>Clostridiaceae</taxon>
        <taxon>Proteiniclasticum</taxon>
    </lineage>
</organism>
<dbReference type="CDD" id="cd00293">
    <property type="entry name" value="USP-like"/>
    <property type="match status" value="1"/>
</dbReference>
<comment type="similarity">
    <text evidence="1">Belongs to the universal stress protein A family.</text>
</comment>
<evidence type="ECO:0000256" key="1">
    <source>
        <dbReference type="ARBA" id="ARBA00008791"/>
    </source>
</evidence>
<reference evidence="3" key="1">
    <citation type="submission" date="2021-04" db="EMBL/GenBank/DDBJ databases">
        <title>Proteiniclasticum sedimins sp. nov., an obligate anaerobic bacterium isolated from anaerobic sludge.</title>
        <authorList>
            <person name="Liu J."/>
        </authorList>
    </citation>
    <scope>NUCLEOTIDE SEQUENCE</scope>
    <source>
        <strain evidence="3">BAD-10</strain>
    </source>
</reference>
<sequence>MAAAAEHTLIGGLLFGGVANEVIHHASKPVLLIRLSRHRENLDKSPKDCDLTEHILFPTDFSKNAETAFGTLKEMVATGIKKITLVHIQDESRIMPYLKDKLHNFNQMDTERLGSMKKSLMEVGDAEVEIILRLGSPTTELLRIIEEKSISLVVMGSQGRGYIRELNLGSVAQNLSRHSKSSILLIPAVRE</sequence>
<gene>
    <name evidence="3" type="ORF">KCG48_04535</name>
</gene>
<accession>A0A941HQ27</accession>
<dbReference type="AlphaFoldDB" id="A0A941HQ27"/>
<evidence type="ECO:0000259" key="2">
    <source>
        <dbReference type="Pfam" id="PF00582"/>
    </source>
</evidence>
<dbReference type="SUPFAM" id="SSF52402">
    <property type="entry name" value="Adenine nucleotide alpha hydrolases-like"/>
    <property type="match status" value="2"/>
</dbReference>
<dbReference type="Gene3D" id="3.40.50.12370">
    <property type="match status" value="1"/>
</dbReference>
<dbReference type="PANTHER" id="PTHR46268">
    <property type="entry name" value="STRESS RESPONSE PROTEIN NHAX"/>
    <property type="match status" value="1"/>
</dbReference>
<feature type="domain" description="UspA" evidence="2">
    <location>
        <begin position="53"/>
        <end position="187"/>
    </location>
</feature>
<keyword evidence="4" id="KW-1185">Reference proteome</keyword>
<dbReference type="Proteomes" id="UP000675379">
    <property type="component" value="Unassembled WGS sequence"/>
</dbReference>
<dbReference type="EMBL" id="JAGSCS010000004">
    <property type="protein sequence ID" value="MBR0575605.1"/>
    <property type="molecule type" value="Genomic_DNA"/>
</dbReference>
<dbReference type="Pfam" id="PF00582">
    <property type="entry name" value="Usp"/>
    <property type="match status" value="1"/>
</dbReference>
<evidence type="ECO:0000313" key="3">
    <source>
        <dbReference type="EMBL" id="MBR0575605.1"/>
    </source>
</evidence>
<dbReference type="InterPro" id="IPR006015">
    <property type="entry name" value="Universal_stress_UspA"/>
</dbReference>
<dbReference type="PANTHER" id="PTHR46268:SF26">
    <property type="entry name" value="UNIVERSAL STRESS PROTEIN MJ0577"/>
    <property type="match status" value="1"/>
</dbReference>
<dbReference type="PRINTS" id="PR01438">
    <property type="entry name" value="UNVRSLSTRESS"/>
</dbReference>